<dbReference type="Pfam" id="PF06167">
    <property type="entry name" value="Peptidase_M90"/>
    <property type="match status" value="1"/>
</dbReference>
<keyword evidence="3" id="KW-1185">Reference proteome</keyword>
<dbReference type="Gene3D" id="1.10.472.150">
    <property type="entry name" value="Glucose-regulated metallo-peptidase M90, N-terminal domain"/>
    <property type="match status" value="1"/>
</dbReference>
<dbReference type="Gene3D" id="3.40.390.10">
    <property type="entry name" value="Collagenase (Catalytic Domain)"/>
    <property type="match status" value="1"/>
</dbReference>
<name>A0A939DEN5_9GAMM</name>
<keyword evidence="1" id="KW-1133">Transmembrane helix</keyword>
<dbReference type="RefSeq" id="WP_206560280.1">
    <property type="nucleotide sequence ID" value="NZ_JAFKCZ010000006.1"/>
</dbReference>
<dbReference type="FunFam" id="3.40.390.10:FF:000012">
    <property type="entry name" value="Protein MtfA"/>
    <property type="match status" value="1"/>
</dbReference>
<dbReference type="SUPFAM" id="SSF55486">
    <property type="entry name" value="Metalloproteases ('zincins'), catalytic domain"/>
    <property type="match status" value="1"/>
</dbReference>
<evidence type="ECO:0000313" key="2">
    <source>
        <dbReference type="EMBL" id="MBN7796838.1"/>
    </source>
</evidence>
<dbReference type="GO" id="GO:0008237">
    <property type="term" value="F:metallopeptidase activity"/>
    <property type="evidence" value="ECO:0007669"/>
    <property type="project" value="InterPro"/>
</dbReference>
<keyword evidence="1" id="KW-0472">Membrane</keyword>
<dbReference type="GO" id="GO:0004177">
    <property type="term" value="F:aminopeptidase activity"/>
    <property type="evidence" value="ECO:0007669"/>
    <property type="project" value="TreeGrafter"/>
</dbReference>
<dbReference type="InterPro" id="IPR042252">
    <property type="entry name" value="MtfA_N"/>
</dbReference>
<proteinExistence type="predicted"/>
<evidence type="ECO:0000256" key="1">
    <source>
        <dbReference type="SAM" id="Phobius"/>
    </source>
</evidence>
<dbReference type="InterPro" id="IPR010384">
    <property type="entry name" value="MtfA_fam"/>
</dbReference>
<dbReference type="EMBL" id="JAFKCZ010000006">
    <property type="protein sequence ID" value="MBN7796838.1"/>
    <property type="molecule type" value="Genomic_DNA"/>
</dbReference>
<dbReference type="PANTHER" id="PTHR30164:SF2">
    <property type="entry name" value="PROTEIN MTFA"/>
    <property type="match status" value="1"/>
</dbReference>
<sequence>MGVIEWLVLVAAGAAGAALIWGYLPRRRYRRYMARPFPDDWNDALSRVPLCDGLPEALRAELRDKIKAFLYHKRFVGCEGLEVDDDMRVQVAALACLLVLNRPSTLYRPVQWVYLFPGAFRSRRPERDEFGVVSTPEGDLLGHSWSNGRVVLAWDSVRKGIARPDDGFNVVLHEFAHQLDQEDGSADGAPLLYERRDYADWSDVLSEEYEQLHRDLESGRHTLIDPYGATNPAEFFAVVTELFYECPHDLADRHPRLFRAFMDYYRVDPREWRDKPCRGRWP</sequence>
<gene>
    <name evidence="2" type="ORF">JYP50_09560</name>
</gene>
<organism evidence="2 3">
    <name type="scientific">Parahaliea mediterranea</name>
    <dbReference type="NCBI Taxonomy" id="651086"/>
    <lineage>
        <taxon>Bacteria</taxon>
        <taxon>Pseudomonadati</taxon>
        <taxon>Pseudomonadota</taxon>
        <taxon>Gammaproteobacteria</taxon>
        <taxon>Cellvibrionales</taxon>
        <taxon>Halieaceae</taxon>
        <taxon>Parahaliea</taxon>
    </lineage>
</organism>
<dbReference type="CDD" id="cd20169">
    <property type="entry name" value="Peptidase_M90_mtfA"/>
    <property type="match status" value="1"/>
</dbReference>
<protein>
    <submittedName>
        <fullName evidence="2">Zinc-dependent peptidase</fullName>
    </submittedName>
</protein>
<comment type="caution">
    <text evidence="2">The sequence shown here is derived from an EMBL/GenBank/DDBJ whole genome shotgun (WGS) entry which is preliminary data.</text>
</comment>
<dbReference type="Proteomes" id="UP000664303">
    <property type="component" value="Unassembled WGS sequence"/>
</dbReference>
<dbReference type="GO" id="GO:0005829">
    <property type="term" value="C:cytosol"/>
    <property type="evidence" value="ECO:0007669"/>
    <property type="project" value="TreeGrafter"/>
</dbReference>
<dbReference type="PANTHER" id="PTHR30164">
    <property type="entry name" value="MTFA PEPTIDASE"/>
    <property type="match status" value="1"/>
</dbReference>
<feature type="transmembrane region" description="Helical" evidence="1">
    <location>
        <begin position="6"/>
        <end position="24"/>
    </location>
</feature>
<accession>A0A939DEN5</accession>
<reference evidence="2" key="1">
    <citation type="submission" date="2021-02" db="EMBL/GenBank/DDBJ databases">
        <title>PHA producing bacteria isolated from coastal sediment in Guangdong, Shenzhen.</title>
        <authorList>
            <person name="Zheng W."/>
            <person name="Yu S."/>
            <person name="Huang Y."/>
        </authorList>
    </citation>
    <scope>NUCLEOTIDE SEQUENCE</scope>
    <source>
        <strain evidence="2">TN14-10</strain>
    </source>
</reference>
<dbReference type="InterPro" id="IPR024079">
    <property type="entry name" value="MetalloPept_cat_dom_sf"/>
</dbReference>
<keyword evidence="1" id="KW-0812">Transmembrane</keyword>
<dbReference type="AlphaFoldDB" id="A0A939DEN5"/>
<evidence type="ECO:0000313" key="3">
    <source>
        <dbReference type="Proteomes" id="UP000664303"/>
    </source>
</evidence>